<accession>G4Q8N0</accession>
<dbReference type="EMBL" id="CP003058">
    <property type="protein sequence ID" value="AEQ22463.1"/>
    <property type="molecule type" value="Genomic_DNA"/>
</dbReference>
<dbReference type="HOGENOM" id="CLU_3163504_0_0_9"/>
<keyword evidence="1" id="KW-1133">Transmembrane helix</keyword>
<dbReference type="AlphaFoldDB" id="G4Q8N0"/>
<dbReference type="PATRIC" id="fig|568816.4.peg.1194"/>
<evidence type="ECO:0000313" key="2">
    <source>
        <dbReference type="EMBL" id="AEQ22463.1"/>
    </source>
</evidence>
<dbReference type="Proteomes" id="UP000007093">
    <property type="component" value="Chromosome"/>
</dbReference>
<protein>
    <recommendedName>
        <fullName evidence="4">Holin-like toxin</fullName>
    </recommendedName>
</protein>
<evidence type="ECO:0000256" key="1">
    <source>
        <dbReference type="SAM" id="Phobius"/>
    </source>
</evidence>
<feature type="transmembrane region" description="Helical" evidence="1">
    <location>
        <begin position="20"/>
        <end position="40"/>
    </location>
</feature>
<dbReference type="InParanoid" id="G4Q8N0"/>
<evidence type="ECO:0000313" key="3">
    <source>
        <dbReference type="Proteomes" id="UP000007093"/>
    </source>
</evidence>
<keyword evidence="3" id="KW-1185">Reference proteome</keyword>
<proteinExistence type="predicted"/>
<keyword evidence="1" id="KW-0472">Membrane</keyword>
<name>G4Q8N0_ACIIR</name>
<evidence type="ECO:0008006" key="4">
    <source>
        <dbReference type="Google" id="ProtNLM"/>
    </source>
</evidence>
<dbReference type="KEGG" id="ain:Acin_1238"/>
<sequence>MPEKEENMNDIALGLLQRDLIECVASGILFVIVLTVYALLNHLAKRQ</sequence>
<reference evidence="2 3" key="1">
    <citation type="journal article" date="2011" name="J. Bacteriol.">
        <title>Complete genome sequence of Acidaminococcus intestini RYC-MR95, a Gram-negative bacterium from the phylum Firmicutes.</title>
        <authorList>
            <person name="D'Auria G."/>
            <person name="Galan J.C."/>
            <person name="Rodriguez-Alcayna M."/>
            <person name="Moya A."/>
            <person name="Baquero F."/>
            <person name="Latorre A."/>
        </authorList>
    </citation>
    <scope>NUCLEOTIDE SEQUENCE [LARGE SCALE GENOMIC DNA]</scope>
    <source>
        <strain evidence="2 3">RyC-MR95</strain>
    </source>
</reference>
<dbReference type="STRING" id="568816.Acin_1238"/>
<organism evidence="2 3">
    <name type="scientific">Acidaminococcus intestini (strain RyC-MR95)</name>
    <dbReference type="NCBI Taxonomy" id="568816"/>
    <lineage>
        <taxon>Bacteria</taxon>
        <taxon>Bacillati</taxon>
        <taxon>Bacillota</taxon>
        <taxon>Negativicutes</taxon>
        <taxon>Acidaminococcales</taxon>
        <taxon>Acidaminococcaceae</taxon>
        <taxon>Acidaminococcus</taxon>
    </lineage>
</organism>
<gene>
    <name evidence="2" type="ordered locus">Acin_1238</name>
</gene>
<keyword evidence="1" id="KW-0812">Transmembrane</keyword>